<organism evidence="3 4">
    <name type="scientific">Modicella reniformis</name>
    <dbReference type="NCBI Taxonomy" id="1440133"/>
    <lineage>
        <taxon>Eukaryota</taxon>
        <taxon>Fungi</taxon>
        <taxon>Fungi incertae sedis</taxon>
        <taxon>Mucoromycota</taxon>
        <taxon>Mortierellomycotina</taxon>
        <taxon>Mortierellomycetes</taxon>
        <taxon>Mortierellales</taxon>
        <taxon>Mortierellaceae</taxon>
        <taxon>Modicella</taxon>
    </lineage>
</organism>
<dbReference type="AlphaFoldDB" id="A0A9P6SRF6"/>
<protein>
    <recommendedName>
        <fullName evidence="2">HTH CENPB-type domain-containing protein</fullName>
    </recommendedName>
</protein>
<dbReference type="GO" id="GO:0003677">
    <property type="term" value="F:DNA binding"/>
    <property type="evidence" value="ECO:0007669"/>
    <property type="project" value="UniProtKB-KW"/>
</dbReference>
<feature type="non-terminal residue" evidence="3">
    <location>
        <position position="1"/>
    </location>
</feature>
<reference evidence="3" key="1">
    <citation type="journal article" date="2020" name="Fungal Divers.">
        <title>Resolving the Mortierellaceae phylogeny through synthesis of multi-gene phylogenetics and phylogenomics.</title>
        <authorList>
            <person name="Vandepol N."/>
            <person name="Liber J."/>
            <person name="Desiro A."/>
            <person name="Na H."/>
            <person name="Kennedy M."/>
            <person name="Barry K."/>
            <person name="Grigoriev I.V."/>
            <person name="Miller A.N."/>
            <person name="O'Donnell K."/>
            <person name="Stajich J.E."/>
            <person name="Bonito G."/>
        </authorList>
    </citation>
    <scope>NUCLEOTIDE SEQUENCE</scope>
    <source>
        <strain evidence="3">MES-2147</strain>
    </source>
</reference>
<dbReference type="Gene3D" id="1.10.10.60">
    <property type="entry name" value="Homeodomain-like"/>
    <property type="match status" value="1"/>
</dbReference>
<name>A0A9P6SRF6_9FUNG</name>
<keyword evidence="4" id="KW-1185">Reference proteome</keyword>
<dbReference type="Proteomes" id="UP000749646">
    <property type="component" value="Unassembled WGS sequence"/>
</dbReference>
<comment type="caution">
    <text evidence="3">The sequence shown here is derived from an EMBL/GenBank/DDBJ whole genome shotgun (WGS) entry which is preliminary data.</text>
</comment>
<dbReference type="InterPro" id="IPR006600">
    <property type="entry name" value="HTH_CenpB_DNA-bd_dom"/>
</dbReference>
<feature type="domain" description="HTH CENPB-type" evidence="2">
    <location>
        <begin position="8"/>
        <end position="60"/>
    </location>
</feature>
<gene>
    <name evidence="3" type="ORF">BGZ65_011371</name>
</gene>
<evidence type="ECO:0000259" key="2">
    <source>
        <dbReference type="Pfam" id="PF03221"/>
    </source>
</evidence>
<dbReference type="OrthoDB" id="7698582at2759"/>
<proteinExistence type="predicted"/>
<evidence type="ECO:0000313" key="4">
    <source>
        <dbReference type="Proteomes" id="UP000749646"/>
    </source>
</evidence>
<dbReference type="EMBL" id="JAAAHW010001929">
    <property type="protein sequence ID" value="KAF9993159.1"/>
    <property type="molecule type" value="Genomic_DNA"/>
</dbReference>
<evidence type="ECO:0000313" key="3">
    <source>
        <dbReference type="EMBL" id="KAF9993159.1"/>
    </source>
</evidence>
<dbReference type="InterPro" id="IPR009057">
    <property type="entry name" value="Homeodomain-like_sf"/>
</dbReference>
<dbReference type="SUPFAM" id="SSF46689">
    <property type="entry name" value="Homeodomain-like"/>
    <property type="match status" value="1"/>
</dbReference>
<evidence type="ECO:0000256" key="1">
    <source>
        <dbReference type="ARBA" id="ARBA00023125"/>
    </source>
</evidence>
<sequence>VKPHLEPLEDALYLWYKQELENGCSVNDARLQGQATTMWTIMKGHYGIQPKPIGFSNGWVGVVEESSYM</sequence>
<keyword evidence="1" id="KW-0238">DNA-binding</keyword>
<accession>A0A9P6SRF6</accession>
<dbReference type="Pfam" id="PF03221">
    <property type="entry name" value="HTH_Tnp_Tc5"/>
    <property type="match status" value="1"/>
</dbReference>